<dbReference type="InterPro" id="IPR001911">
    <property type="entry name" value="Ribosomal_bS21"/>
</dbReference>
<gene>
    <name evidence="4" type="primary">MRP21_1</name>
    <name evidence="4" type="ORF">GRS66_000117</name>
</gene>
<dbReference type="EMBL" id="CP048984">
    <property type="protein sequence ID" value="QID77925.1"/>
    <property type="molecule type" value="Genomic_DNA"/>
</dbReference>
<evidence type="ECO:0000256" key="3">
    <source>
        <dbReference type="ARBA" id="ARBA00023274"/>
    </source>
</evidence>
<organism evidence="4 5">
    <name type="scientific">Saccharomyces pastorianus</name>
    <name type="common">Lager yeast</name>
    <name type="synonym">Saccharomyces cerevisiae x Saccharomyces eubayanus</name>
    <dbReference type="NCBI Taxonomy" id="27292"/>
    <lineage>
        <taxon>Eukaryota</taxon>
        <taxon>Fungi</taxon>
        <taxon>Dikarya</taxon>
        <taxon>Ascomycota</taxon>
        <taxon>Saccharomycotina</taxon>
        <taxon>Saccharomycetes</taxon>
        <taxon>Saccharomycetales</taxon>
        <taxon>Saccharomycetaceae</taxon>
        <taxon>Saccharomyces</taxon>
    </lineage>
</organism>
<dbReference type="GO" id="GO:0070124">
    <property type="term" value="P:mitochondrial translational initiation"/>
    <property type="evidence" value="ECO:0007669"/>
    <property type="project" value="TreeGrafter"/>
</dbReference>
<evidence type="ECO:0000256" key="1">
    <source>
        <dbReference type="ARBA" id="ARBA00006640"/>
    </source>
</evidence>
<dbReference type="GO" id="GO:0003735">
    <property type="term" value="F:structural constituent of ribosome"/>
    <property type="evidence" value="ECO:0007669"/>
    <property type="project" value="InterPro"/>
</dbReference>
<keyword evidence="5" id="KW-1185">Reference proteome</keyword>
<evidence type="ECO:0000313" key="4">
    <source>
        <dbReference type="EMBL" id="QID77925.1"/>
    </source>
</evidence>
<dbReference type="InterPro" id="IPR052837">
    <property type="entry name" value="Mitoribosomal_bS21"/>
</dbReference>
<reference evidence="4 5" key="1">
    <citation type="journal article" date="2019" name="BMC Genomics">
        <title>Chromosome level assembly and comparative genome analysis confirm lager-brewing yeasts originated from a single hybridization.</title>
        <authorList>
            <person name="Salazar A.N."/>
            <person name="Gorter de Vries A.R."/>
            <person name="van den Broek M."/>
            <person name="Brouwers N."/>
            <person name="de la Torre Cortes P."/>
            <person name="Kuijpers N.G.A."/>
            <person name="Daran J.G."/>
            <person name="Abeel T."/>
        </authorList>
    </citation>
    <scope>NUCLEOTIDE SEQUENCE [LARGE SCALE GENOMIC DNA]</scope>
    <source>
        <strain evidence="4 5">CBS 1483</strain>
    </source>
</reference>
<comment type="similarity">
    <text evidence="1">Belongs to the bacterial ribosomal protein bS21 family.</text>
</comment>
<sequence length="177" mass="20409">MLKSTLRLSRISLRRGFTTIDCLRQQNSDIDKIILNPIKLAQGSNSDRGQTSKSKTDNADILSMEIPIDMMQSAGRINKRELLSEAEIARSSVENAQMRFNSGKSIIVNKNNPAESFKRLNRIMFENNIPGDKRSQRFYMKPGKVAELKRSQRHRKEFMMGFKRLIEIVKDAKRKGY</sequence>
<name>A0A6C1DLY6_SACPS</name>
<evidence type="ECO:0000313" key="5">
    <source>
        <dbReference type="Proteomes" id="UP000501346"/>
    </source>
</evidence>
<dbReference type="PANTHER" id="PTHR41237">
    <property type="entry name" value="37S RIBOSOMAL PROTEIN MRP21, MITOCHONDRIAL"/>
    <property type="match status" value="1"/>
</dbReference>
<accession>A0A6C1DLY6</accession>
<evidence type="ECO:0000256" key="2">
    <source>
        <dbReference type="ARBA" id="ARBA00022980"/>
    </source>
</evidence>
<dbReference type="PANTHER" id="PTHR41237:SF1">
    <property type="entry name" value="SMALL RIBOSOMAL SUBUNIT PROTEIN BS21M"/>
    <property type="match status" value="1"/>
</dbReference>
<dbReference type="GO" id="GO:0005763">
    <property type="term" value="C:mitochondrial small ribosomal subunit"/>
    <property type="evidence" value="ECO:0007669"/>
    <property type="project" value="TreeGrafter"/>
</dbReference>
<keyword evidence="3" id="KW-0687">Ribonucleoprotein</keyword>
<keyword evidence="2" id="KW-0689">Ribosomal protein</keyword>
<dbReference type="OrthoDB" id="2501249at2759"/>
<protein>
    <submittedName>
        <fullName evidence="4">Mitochondrial ribosomal small subunit component</fullName>
    </submittedName>
</protein>
<proteinExistence type="inferred from homology"/>
<dbReference type="Pfam" id="PF01165">
    <property type="entry name" value="Ribosomal_S21"/>
    <property type="match status" value="1"/>
</dbReference>
<dbReference type="AlphaFoldDB" id="A0A6C1DLY6"/>
<dbReference type="Proteomes" id="UP000501346">
    <property type="component" value="Chromosome ScII"/>
</dbReference>